<evidence type="ECO:0000256" key="8">
    <source>
        <dbReference type="RuleBase" id="RU364100"/>
    </source>
</evidence>
<keyword evidence="2 8" id="KW-0645">Protease</keyword>
<dbReference type="Pfam" id="PF02586">
    <property type="entry name" value="SRAP"/>
    <property type="match status" value="1"/>
</dbReference>
<dbReference type="InterPro" id="IPR036590">
    <property type="entry name" value="SRAP-like"/>
</dbReference>
<protein>
    <recommendedName>
        <fullName evidence="8">Abasic site processing protein</fullName>
        <ecNumber evidence="8">3.4.-.-</ecNumber>
    </recommendedName>
</protein>
<dbReference type="KEGG" id="dce:O6P33_13045"/>
<keyword evidence="3" id="KW-0227">DNA damage</keyword>
<dbReference type="GO" id="GO:0016829">
    <property type="term" value="F:lyase activity"/>
    <property type="evidence" value="ECO:0007669"/>
    <property type="project" value="UniProtKB-KW"/>
</dbReference>
<reference evidence="9 10" key="1">
    <citation type="submission" date="2022-12" db="EMBL/GenBank/DDBJ databases">
        <title>Coexistence and Characterization of a Novel Tigecycline Resistance gene tet(X) variant and blaNDM-1 in a Pseudomonas caeni Isolate of Chicken Origin.</title>
        <authorList>
            <person name="Lu X."/>
            <person name="Zhang L."/>
            <person name="Li R."/>
            <person name="Wang Z."/>
        </authorList>
    </citation>
    <scope>NUCLEOTIDE SEQUENCE [LARGE SCALE GENOMIC DNA]</scope>
    <source>
        <strain evidence="9 10">CE14</strain>
    </source>
</reference>
<dbReference type="AlphaFoldDB" id="A0AAE9VN92"/>
<keyword evidence="7" id="KW-0456">Lyase</keyword>
<dbReference type="EC" id="3.4.-.-" evidence="8"/>
<dbReference type="GO" id="GO:0106300">
    <property type="term" value="P:protein-DNA covalent cross-linking repair"/>
    <property type="evidence" value="ECO:0007669"/>
    <property type="project" value="InterPro"/>
</dbReference>
<keyword evidence="6" id="KW-0238">DNA-binding</keyword>
<dbReference type="InterPro" id="IPR003738">
    <property type="entry name" value="SRAP"/>
</dbReference>
<organism evidence="9 10">
    <name type="scientific">Denitrificimonas caeni</name>
    <dbReference type="NCBI Taxonomy" id="521720"/>
    <lineage>
        <taxon>Bacteria</taxon>
        <taxon>Pseudomonadati</taxon>
        <taxon>Pseudomonadota</taxon>
        <taxon>Gammaproteobacteria</taxon>
        <taxon>Pseudomonadales</taxon>
        <taxon>Pseudomonadaceae</taxon>
        <taxon>Denitrificimonas</taxon>
    </lineage>
</organism>
<comment type="similarity">
    <text evidence="1 8">Belongs to the SOS response-associated peptidase family.</text>
</comment>
<dbReference type="SUPFAM" id="SSF143081">
    <property type="entry name" value="BB1717-like"/>
    <property type="match status" value="1"/>
</dbReference>
<evidence type="ECO:0000313" key="10">
    <source>
        <dbReference type="Proteomes" id="UP001212189"/>
    </source>
</evidence>
<dbReference type="GO" id="GO:0008233">
    <property type="term" value="F:peptidase activity"/>
    <property type="evidence" value="ECO:0007669"/>
    <property type="project" value="UniProtKB-KW"/>
</dbReference>
<keyword evidence="10" id="KW-1185">Reference proteome</keyword>
<dbReference type="Gene3D" id="3.90.1680.10">
    <property type="entry name" value="SOS response associated peptidase-like"/>
    <property type="match status" value="1"/>
</dbReference>
<keyword evidence="5" id="KW-0190">Covalent protein-DNA linkage</keyword>
<dbReference type="RefSeq" id="WP_269818196.1">
    <property type="nucleotide sequence ID" value="NZ_CP114976.1"/>
</dbReference>
<evidence type="ECO:0000256" key="5">
    <source>
        <dbReference type="ARBA" id="ARBA00023124"/>
    </source>
</evidence>
<dbReference type="EMBL" id="CP114976">
    <property type="protein sequence ID" value="WBE25251.1"/>
    <property type="molecule type" value="Genomic_DNA"/>
</dbReference>
<name>A0AAE9VN92_9GAMM</name>
<evidence type="ECO:0000256" key="4">
    <source>
        <dbReference type="ARBA" id="ARBA00022801"/>
    </source>
</evidence>
<sequence>MSGRYALFNWPEAMAQLPGFPQHMRAHWNLAPKSQVLMIYQQEQERHATLALWGFTSAWMTDLTRAVAHARAETVHTQPMFKKAWHGQRCLLPANGFFEWRGQHRKQPFWLSAAEPVSYFAGLWDVYSVPGRDYYSVAMLTQQAANLRRPVLLNAEQQALWLNPESSTEQLLELLAATQPQLHERRVSTLINDPLVDGPHCLNIG</sequence>
<evidence type="ECO:0000256" key="3">
    <source>
        <dbReference type="ARBA" id="ARBA00022763"/>
    </source>
</evidence>
<dbReference type="GO" id="GO:0006508">
    <property type="term" value="P:proteolysis"/>
    <property type="evidence" value="ECO:0007669"/>
    <property type="project" value="UniProtKB-KW"/>
</dbReference>
<keyword evidence="4 8" id="KW-0378">Hydrolase</keyword>
<dbReference type="PANTHER" id="PTHR13604">
    <property type="entry name" value="DC12-RELATED"/>
    <property type="match status" value="1"/>
</dbReference>
<evidence type="ECO:0000313" key="9">
    <source>
        <dbReference type="EMBL" id="WBE25251.1"/>
    </source>
</evidence>
<evidence type="ECO:0000256" key="6">
    <source>
        <dbReference type="ARBA" id="ARBA00023125"/>
    </source>
</evidence>
<evidence type="ECO:0000256" key="1">
    <source>
        <dbReference type="ARBA" id="ARBA00008136"/>
    </source>
</evidence>
<dbReference type="PANTHER" id="PTHR13604:SF0">
    <property type="entry name" value="ABASIC SITE PROCESSING PROTEIN HMCES"/>
    <property type="match status" value="1"/>
</dbReference>
<gene>
    <name evidence="9" type="ORF">O6P33_13045</name>
</gene>
<dbReference type="GO" id="GO:0003697">
    <property type="term" value="F:single-stranded DNA binding"/>
    <property type="evidence" value="ECO:0007669"/>
    <property type="project" value="InterPro"/>
</dbReference>
<dbReference type="Proteomes" id="UP001212189">
    <property type="component" value="Chromosome"/>
</dbReference>
<evidence type="ECO:0000256" key="7">
    <source>
        <dbReference type="ARBA" id="ARBA00023239"/>
    </source>
</evidence>
<accession>A0AAE9VN92</accession>
<proteinExistence type="inferred from homology"/>
<evidence type="ECO:0000256" key="2">
    <source>
        <dbReference type="ARBA" id="ARBA00022670"/>
    </source>
</evidence>